<dbReference type="Pfam" id="PF18941">
    <property type="entry name" value="DUF5688"/>
    <property type="match status" value="1"/>
</dbReference>
<evidence type="ECO:0000313" key="2">
    <source>
        <dbReference type="Proteomes" id="UP001600894"/>
    </source>
</evidence>
<protein>
    <submittedName>
        <fullName evidence="1">Uncharacterized protein</fullName>
    </submittedName>
</protein>
<dbReference type="Proteomes" id="UP001600894">
    <property type="component" value="Unassembled WGS sequence"/>
</dbReference>
<gene>
    <name evidence="1" type="ORF">F130042H8_21760</name>
</gene>
<dbReference type="InterPro" id="IPR043743">
    <property type="entry name" value="DUF5688"/>
</dbReference>
<keyword evidence="2" id="KW-1185">Reference proteome</keyword>
<proteinExistence type="predicted"/>
<accession>A0ABQ0AYP7</accession>
<name>A0ABQ0AYP7_9FIRM</name>
<sequence length="303" mass="34014">MVYDTFLNKVKSGMEQALGQEYELTLRKIPKNNGLILDGLCISKGRDSVAPTIYLNDCYRQYLEGTSLTEITSHLLELYRSNEIPPLIHPNVLSDYKAMESRIACRLVNTASNEAMLREMPHIPWLDLSIVFYLFLQEDDTGVMTAAIHHSHLKTWGIRPEELFHTALNNVSRLFPPSITDMARILEDAAGNFAASDPSFTAPFYVLTNTSGVNGAVCMLYPNVLKHFSEGIEQDVVILPSSIHEVLLLADEEGISYDELSQMVAQINTSEVLPQDRLSNQVYRYSRKSDSIEVVSSTLLPLN</sequence>
<organism evidence="1 2">
    <name type="scientific">Enterocloster alcoholdehydrogenati</name>
    <dbReference type="NCBI Taxonomy" id="2547410"/>
    <lineage>
        <taxon>Bacteria</taxon>
        <taxon>Bacillati</taxon>
        <taxon>Bacillota</taxon>
        <taxon>Clostridia</taxon>
        <taxon>Lachnospirales</taxon>
        <taxon>Lachnospiraceae</taxon>
        <taxon>Enterocloster</taxon>
    </lineage>
</organism>
<dbReference type="EMBL" id="BAABXL010000001">
    <property type="protein sequence ID" value="GAA6269116.1"/>
    <property type="molecule type" value="Genomic_DNA"/>
</dbReference>
<dbReference type="RefSeq" id="WP_390469973.1">
    <property type="nucleotide sequence ID" value="NZ_BAABXL010000001.1"/>
</dbReference>
<reference evidence="1 2" key="1">
    <citation type="submission" date="2024-04" db="EMBL/GenBank/DDBJ databases">
        <title>Defined microbial consortia suppress multidrug-resistant proinflammatory Enterobacteriaceae via ecological control.</title>
        <authorList>
            <person name="Furuichi M."/>
            <person name="Kawaguchi T."/>
            <person name="Pust M."/>
            <person name="Yasuma K."/>
            <person name="Plichta D."/>
            <person name="Hasegawa N."/>
            <person name="Ohya T."/>
            <person name="Bhattarai S."/>
            <person name="Sasajima S."/>
            <person name="Aoto Y."/>
            <person name="Tuganbaev T."/>
            <person name="Yaginuma M."/>
            <person name="Ueda M."/>
            <person name="Okahashi N."/>
            <person name="Amafuji K."/>
            <person name="Kiridooshi Y."/>
            <person name="Sugita K."/>
            <person name="Strazar M."/>
            <person name="Skelly A."/>
            <person name="Suda W."/>
            <person name="Hattori M."/>
            <person name="Nakamoto N."/>
            <person name="Caballero S."/>
            <person name="Norman J."/>
            <person name="Olle B."/>
            <person name="Tanoue T."/>
            <person name="Arita M."/>
            <person name="Bucci V."/>
            <person name="Atarashi K."/>
            <person name="Xavier R."/>
            <person name="Honda K."/>
        </authorList>
    </citation>
    <scope>NUCLEOTIDE SEQUENCE [LARGE SCALE GENOMIC DNA]</scope>
    <source>
        <strain evidence="2">f13</strain>
    </source>
</reference>
<evidence type="ECO:0000313" key="1">
    <source>
        <dbReference type="EMBL" id="GAA6269116.1"/>
    </source>
</evidence>
<comment type="caution">
    <text evidence="1">The sequence shown here is derived from an EMBL/GenBank/DDBJ whole genome shotgun (WGS) entry which is preliminary data.</text>
</comment>